<organism evidence="1 2">
    <name type="scientific">Arthrobacter crystallopoietes BAB-32</name>
    <dbReference type="NCBI Taxonomy" id="1246476"/>
    <lineage>
        <taxon>Bacteria</taxon>
        <taxon>Bacillati</taxon>
        <taxon>Actinomycetota</taxon>
        <taxon>Actinomycetes</taxon>
        <taxon>Micrococcales</taxon>
        <taxon>Micrococcaceae</taxon>
        <taxon>Crystallibacter</taxon>
    </lineage>
</organism>
<accession>N1US29</accession>
<proteinExistence type="predicted"/>
<evidence type="ECO:0000313" key="1">
    <source>
        <dbReference type="EMBL" id="EMY33216.1"/>
    </source>
</evidence>
<evidence type="ECO:0008006" key="3">
    <source>
        <dbReference type="Google" id="ProtNLM"/>
    </source>
</evidence>
<dbReference type="RefSeq" id="WP_005271440.1">
    <property type="nucleotide sequence ID" value="NZ_ANPE02000192.1"/>
</dbReference>
<dbReference type="AlphaFoldDB" id="N1US29"/>
<reference evidence="1 2" key="1">
    <citation type="journal article" date="2013" name="Genome Announc.">
        <title>Draft Genome Sequence of Arthrobacter crystallopoietes Strain BAB-32, Revealing Genes for Bioremediation.</title>
        <authorList>
            <person name="Joshi M.N."/>
            <person name="Pandit A.S."/>
            <person name="Sharma A."/>
            <person name="Pandya R.V."/>
            <person name="Desai S.M."/>
            <person name="Saxena A.K."/>
            <person name="Bagatharia S.B."/>
        </authorList>
    </citation>
    <scope>NUCLEOTIDE SEQUENCE [LARGE SCALE GENOMIC DNA]</scope>
    <source>
        <strain evidence="1 2">BAB-32</strain>
    </source>
</reference>
<dbReference type="EMBL" id="ANPE02000192">
    <property type="protein sequence ID" value="EMY33216.1"/>
    <property type="molecule type" value="Genomic_DNA"/>
</dbReference>
<dbReference type="InterPro" id="IPR032716">
    <property type="entry name" value="ACC_epsilon"/>
</dbReference>
<comment type="caution">
    <text evidence="1">The sequence shown here is derived from an EMBL/GenBank/DDBJ whole genome shotgun (WGS) entry which is preliminary data.</text>
</comment>
<dbReference type="Pfam" id="PF13822">
    <property type="entry name" value="ACC_epsilon"/>
    <property type="match status" value="1"/>
</dbReference>
<sequence length="79" mass="8640">MTETQHLPAAAAAPLFTIAKGDPTPEELAAVTAVVLALQPAAEPAETTERRTRPRNPRRRELLRPVVAHGPGAWRHTFR</sequence>
<dbReference type="Proteomes" id="UP000010729">
    <property type="component" value="Unassembled WGS sequence"/>
</dbReference>
<evidence type="ECO:0000313" key="2">
    <source>
        <dbReference type="Proteomes" id="UP000010729"/>
    </source>
</evidence>
<dbReference type="GO" id="GO:0003989">
    <property type="term" value="F:acetyl-CoA carboxylase activity"/>
    <property type="evidence" value="ECO:0007669"/>
    <property type="project" value="InterPro"/>
</dbReference>
<gene>
    <name evidence="1" type="ORF">D477_016015</name>
</gene>
<keyword evidence="2" id="KW-1185">Reference proteome</keyword>
<protein>
    <recommendedName>
        <fullName evidence="3">Acyl-CoA carboxylase subunit epsilon</fullName>
    </recommendedName>
</protein>
<dbReference type="GO" id="GO:0004658">
    <property type="term" value="F:propionyl-CoA carboxylase activity"/>
    <property type="evidence" value="ECO:0007669"/>
    <property type="project" value="InterPro"/>
</dbReference>
<name>N1US29_9MICC</name>